<dbReference type="EC" id="2.1.1.228" evidence="5 15"/>
<dbReference type="Pfam" id="PF01746">
    <property type="entry name" value="tRNA_m1G_MT"/>
    <property type="match status" value="1"/>
</dbReference>
<dbReference type="InterPro" id="IPR002649">
    <property type="entry name" value="tRNA_m1G_MeTrfase_TrmD"/>
</dbReference>
<dbReference type="HAMAP" id="MF_00605">
    <property type="entry name" value="TrmD"/>
    <property type="match status" value="1"/>
</dbReference>
<dbReference type="GO" id="GO:0002939">
    <property type="term" value="P:tRNA N1-guanine methylation"/>
    <property type="evidence" value="ECO:0007669"/>
    <property type="project" value="TreeGrafter"/>
</dbReference>
<proteinExistence type="inferred from homology"/>
<comment type="subunit">
    <text evidence="4 15 17">Homodimer.</text>
</comment>
<dbReference type="KEGG" id="pmic:NW74_03845"/>
<evidence type="ECO:0000256" key="4">
    <source>
        <dbReference type="ARBA" id="ARBA00011738"/>
    </source>
</evidence>
<evidence type="ECO:0000256" key="1">
    <source>
        <dbReference type="ARBA" id="ARBA00002634"/>
    </source>
</evidence>
<evidence type="ECO:0000313" key="19">
    <source>
        <dbReference type="EMBL" id="AIZ36529.1"/>
    </source>
</evidence>
<evidence type="ECO:0000256" key="10">
    <source>
        <dbReference type="ARBA" id="ARBA00022691"/>
    </source>
</evidence>
<gene>
    <name evidence="15" type="primary">trmD</name>
    <name evidence="19" type="ORF">NW74_03845</name>
</gene>
<dbReference type="AlphaFoldDB" id="A0A0B4S209"/>
<keyword evidence="10 15" id="KW-0949">S-adenosyl-L-methionine</keyword>
<keyword evidence="11 15" id="KW-0819">tRNA processing</keyword>
<dbReference type="EMBL" id="CP009761">
    <property type="protein sequence ID" value="AIZ36529.1"/>
    <property type="molecule type" value="Genomic_DNA"/>
</dbReference>
<comment type="similarity">
    <text evidence="3 15 17">Belongs to the RNA methyltransferase TrmD family.</text>
</comment>
<dbReference type="STRING" id="33033.NW74_03845"/>
<comment type="function">
    <text evidence="1 15 17">Specifically methylates guanosine-37 in various tRNAs.</text>
</comment>
<feature type="binding site" evidence="15 16">
    <location>
        <begin position="131"/>
        <end position="136"/>
    </location>
    <ligand>
        <name>S-adenosyl-L-methionine</name>
        <dbReference type="ChEBI" id="CHEBI:59789"/>
    </ligand>
</feature>
<organism evidence="19 20">
    <name type="scientific">Parvimonas micra</name>
    <dbReference type="NCBI Taxonomy" id="33033"/>
    <lineage>
        <taxon>Bacteria</taxon>
        <taxon>Bacillati</taxon>
        <taxon>Bacillota</taxon>
        <taxon>Tissierellia</taxon>
        <taxon>Tissierellales</taxon>
        <taxon>Peptoniphilaceae</taxon>
        <taxon>Parvimonas</taxon>
    </lineage>
</organism>
<dbReference type="CDD" id="cd18080">
    <property type="entry name" value="TrmD-like"/>
    <property type="match status" value="1"/>
</dbReference>
<keyword evidence="9 15" id="KW-0808">Transferase</keyword>
<dbReference type="InterPro" id="IPR029026">
    <property type="entry name" value="tRNA_m1G_MTases_N"/>
</dbReference>
<name>A0A0B4S209_9FIRM</name>
<dbReference type="NCBIfam" id="NF000648">
    <property type="entry name" value="PRK00026.1"/>
    <property type="match status" value="1"/>
</dbReference>
<evidence type="ECO:0000256" key="11">
    <source>
        <dbReference type="ARBA" id="ARBA00022694"/>
    </source>
</evidence>
<evidence type="ECO:0000256" key="15">
    <source>
        <dbReference type="HAMAP-Rule" id="MF_00605"/>
    </source>
</evidence>
<keyword evidence="7 15" id="KW-0963">Cytoplasm</keyword>
<comment type="subcellular location">
    <subcellularLocation>
        <location evidence="2 15 17">Cytoplasm</location>
    </subcellularLocation>
</comment>
<evidence type="ECO:0000313" key="20">
    <source>
        <dbReference type="Proteomes" id="UP000031386"/>
    </source>
</evidence>
<evidence type="ECO:0000256" key="14">
    <source>
        <dbReference type="ARBA" id="ARBA00047783"/>
    </source>
</evidence>
<dbReference type="InterPro" id="IPR023148">
    <property type="entry name" value="tRNA_m1G_MeTrfase_C_sf"/>
</dbReference>
<dbReference type="Proteomes" id="UP000031386">
    <property type="component" value="Chromosome"/>
</dbReference>
<dbReference type="FunFam" id="3.40.1280.10:FF:000001">
    <property type="entry name" value="tRNA (guanine-N(1)-)-methyltransferase"/>
    <property type="match status" value="1"/>
</dbReference>
<protein>
    <recommendedName>
        <fullName evidence="6 15">tRNA (guanine-N(1)-)-methyltransferase</fullName>
        <ecNumber evidence="5 15">2.1.1.228</ecNumber>
    </recommendedName>
    <alternativeName>
        <fullName evidence="12 15">M1G-methyltransferase</fullName>
    </alternativeName>
    <alternativeName>
        <fullName evidence="13 15">tRNA [GM37] methyltransferase</fullName>
    </alternativeName>
</protein>
<evidence type="ECO:0000256" key="8">
    <source>
        <dbReference type="ARBA" id="ARBA00022603"/>
    </source>
</evidence>
<evidence type="ECO:0000256" key="12">
    <source>
        <dbReference type="ARBA" id="ARBA00029736"/>
    </source>
</evidence>
<evidence type="ECO:0000256" key="2">
    <source>
        <dbReference type="ARBA" id="ARBA00004496"/>
    </source>
</evidence>
<evidence type="ECO:0000256" key="9">
    <source>
        <dbReference type="ARBA" id="ARBA00022679"/>
    </source>
</evidence>
<dbReference type="InterPro" id="IPR016009">
    <property type="entry name" value="tRNA_MeTrfase_TRMD/TRM10"/>
</dbReference>
<evidence type="ECO:0000256" key="5">
    <source>
        <dbReference type="ARBA" id="ARBA00012807"/>
    </source>
</evidence>
<dbReference type="RefSeq" id="WP_041953910.1">
    <property type="nucleotide sequence ID" value="NZ_CALHGL010000002.1"/>
</dbReference>
<evidence type="ECO:0000259" key="18">
    <source>
        <dbReference type="Pfam" id="PF01746"/>
    </source>
</evidence>
<feature type="binding site" evidence="15 16">
    <location>
        <position position="111"/>
    </location>
    <ligand>
        <name>S-adenosyl-L-methionine</name>
        <dbReference type="ChEBI" id="CHEBI:59789"/>
    </ligand>
</feature>
<dbReference type="NCBIfam" id="TIGR00088">
    <property type="entry name" value="trmD"/>
    <property type="match status" value="1"/>
</dbReference>
<comment type="catalytic activity">
    <reaction evidence="14 15 17">
        <text>guanosine(37) in tRNA + S-adenosyl-L-methionine = N(1)-methylguanosine(37) in tRNA + S-adenosyl-L-homocysteine + H(+)</text>
        <dbReference type="Rhea" id="RHEA:36899"/>
        <dbReference type="Rhea" id="RHEA-COMP:10145"/>
        <dbReference type="Rhea" id="RHEA-COMP:10147"/>
        <dbReference type="ChEBI" id="CHEBI:15378"/>
        <dbReference type="ChEBI" id="CHEBI:57856"/>
        <dbReference type="ChEBI" id="CHEBI:59789"/>
        <dbReference type="ChEBI" id="CHEBI:73542"/>
        <dbReference type="ChEBI" id="CHEBI:74269"/>
        <dbReference type="EC" id="2.1.1.228"/>
    </reaction>
</comment>
<dbReference type="Gene3D" id="3.40.1280.10">
    <property type="match status" value="1"/>
</dbReference>
<evidence type="ECO:0000256" key="17">
    <source>
        <dbReference type="RuleBase" id="RU003464"/>
    </source>
</evidence>
<dbReference type="PANTHER" id="PTHR46417">
    <property type="entry name" value="TRNA (GUANINE-N(1)-)-METHYLTRANSFERASE"/>
    <property type="match status" value="1"/>
</dbReference>
<evidence type="ECO:0000256" key="13">
    <source>
        <dbReference type="ARBA" id="ARBA00033392"/>
    </source>
</evidence>
<evidence type="ECO:0000256" key="3">
    <source>
        <dbReference type="ARBA" id="ARBA00007630"/>
    </source>
</evidence>
<keyword evidence="20" id="KW-1185">Reference proteome</keyword>
<dbReference type="InterPro" id="IPR029028">
    <property type="entry name" value="Alpha/beta_knot_MTases"/>
</dbReference>
<reference evidence="19 20" key="1">
    <citation type="submission" date="2014-10" db="EMBL/GenBank/DDBJ databases">
        <title>Complete genome sequence of Parvimonas micra KCOM 1535 (= ChDC B708).</title>
        <authorList>
            <person name="Kook J.-K."/>
            <person name="Park S.-N."/>
            <person name="Lim Y.K."/>
            <person name="Roh H."/>
        </authorList>
    </citation>
    <scope>NUCLEOTIDE SEQUENCE [LARGE SCALE GENOMIC DNA]</scope>
    <source>
        <strain evidence="20">KCOM 1535 / ChDC B708</strain>
    </source>
</reference>
<dbReference type="PANTHER" id="PTHR46417:SF1">
    <property type="entry name" value="TRNA (GUANINE-N(1)-)-METHYLTRANSFERASE"/>
    <property type="match status" value="1"/>
</dbReference>
<feature type="domain" description="tRNA methyltransferase TRMD/TRM10-type" evidence="18">
    <location>
        <begin position="2"/>
        <end position="224"/>
    </location>
</feature>
<evidence type="ECO:0000256" key="7">
    <source>
        <dbReference type="ARBA" id="ARBA00022490"/>
    </source>
</evidence>
<sequence length="230" mass="26084">MIKITILTLFPDFIDSIRSYGVLGKAIEKGVIELEILNIRDFSKDKHNKVDDEIYGGGAGMLMTVQPVFDAIKFSKKDNSKVVFLSPQGEVLTQNKCKELSKKEHLIFLCGHYEGIDSRIINNFVDEEISVGDYVVTGGEIPAMLLMDAVCRMVDGVLGNSESASTDSHYNNLLQYDVFTRPRDFNGIEVPEVLLSGNHKEIEKWREESSLENTKKKRPDLYEKYILKKK</sequence>
<evidence type="ECO:0000256" key="6">
    <source>
        <dbReference type="ARBA" id="ARBA00014679"/>
    </source>
</evidence>
<accession>A0A0B4S209</accession>
<evidence type="ECO:0000256" key="16">
    <source>
        <dbReference type="PIRSR" id="PIRSR000386-1"/>
    </source>
</evidence>
<dbReference type="GO" id="GO:0005829">
    <property type="term" value="C:cytosol"/>
    <property type="evidence" value="ECO:0007669"/>
    <property type="project" value="TreeGrafter"/>
</dbReference>
<dbReference type="PIRSF" id="PIRSF000386">
    <property type="entry name" value="tRNA_mtase"/>
    <property type="match status" value="1"/>
</dbReference>
<dbReference type="SUPFAM" id="SSF75217">
    <property type="entry name" value="alpha/beta knot"/>
    <property type="match status" value="1"/>
</dbReference>
<dbReference type="Gene3D" id="1.10.1270.20">
    <property type="entry name" value="tRNA(m1g37)methyltransferase, domain 2"/>
    <property type="match status" value="1"/>
</dbReference>
<dbReference type="GO" id="GO:0052906">
    <property type="term" value="F:tRNA (guanine(37)-N1)-methyltransferase activity"/>
    <property type="evidence" value="ECO:0007669"/>
    <property type="project" value="UniProtKB-UniRule"/>
</dbReference>
<keyword evidence="8 15" id="KW-0489">Methyltransferase</keyword>